<accession>K6ZH60</accession>
<sequence length="201" mass="21401">MLTLGMVATSASAAVILTFESGGQLTSTQAGVTTIDFNDNTIGAYTATSLADYTIFPNSASGSAQPFGITSNFLSVPNPIRNGTAEFGLGADYNYFGLYWGSIDTYNTLSFWNDGMEVASYTGSQVAPLLANGGQSGFNSNRYINFFFTGGVMYDTVRLKSTNFAFETDNHSFGVVPEPAIIAIFGLGLLGLGFTRRKIRS</sequence>
<keyword evidence="1" id="KW-0472">Membrane</keyword>
<dbReference type="RefSeq" id="WP_006012964.1">
    <property type="nucleotide sequence ID" value="NZ_BAEQ01000050.1"/>
</dbReference>
<name>K6ZH60_9ALTE</name>
<reference evidence="4" key="1">
    <citation type="journal article" date="2014" name="Environ. Microbiol.">
        <title>Comparative genomics of the marine bacterial genus Glaciecola reveals the high degree of genomic diversity and genomic characteristic for cold adaptation.</title>
        <authorList>
            <person name="Qin Q.L."/>
            <person name="Xie B.B."/>
            <person name="Yu Y."/>
            <person name="Shu Y.L."/>
            <person name="Rong J.C."/>
            <person name="Zhang Y.J."/>
            <person name="Zhao D.L."/>
            <person name="Chen X.L."/>
            <person name="Zhang X.Y."/>
            <person name="Chen B."/>
            <person name="Zhou B.C."/>
            <person name="Zhang Y.Z."/>
        </authorList>
    </citation>
    <scope>NUCLEOTIDE SEQUENCE [LARGE SCALE GENOMIC DNA]</scope>
    <source>
        <strain evidence="4">ACAM 615</strain>
    </source>
</reference>
<dbReference type="Proteomes" id="UP000006251">
    <property type="component" value="Unassembled WGS sequence"/>
</dbReference>
<proteinExistence type="predicted"/>
<dbReference type="EMBL" id="BAEQ01000050">
    <property type="protein sequence ID" value="GAC29702.1"/>
    <property type="molecule type" value="Genomic_DNA"/>
</dbReference>
<gene>
    <name evidence="3" type="ORF">GPAL_2851</name>
</gene>
<keyword evidence="1" id="KW-0812">Transmembrane</keyword>
<evidence type="ECO:0000259" key="2">
    <source>
        <dbReference type="Pfam" id="PF07589"/>
    </source>
</evidence>
<keyword evidence="1" id="KW-1133">Transmembrane helix</keyword>
<dbReference type="InterPro" id="IPR013424">
    <property type="entry name" value="Ice-binding_C"/>
</dbReference>
<evidence type="ECO:0000313" key="4">
    <source>
        <dbReference type="Proteomes" id="UP000006251"/>
    </source>
</evidence>
<comment type="caution">
    <text evidence="3">The sequence shown here is derived from an EMBL/GenBank/DDBJ whole genome shotgun (WGS) entry which is preliminary data.</text>
</comment>
<dbReference type="STRING" id="1121922.GCA_000428905_00336"/>
<dbReference type="Pfam" id="PF07589">
    <property type="entry name" value="PEP-CTERM"/>
    <property type="match status" value="1"/>
</dbReference>
<dbReference type="AlphaFoldDB" id="K6ZH60"/>
<feature type="transmembrane region" description="Helical" evidence="1">
    <location>
        <begin position="179"/>
        <end position="195"/>
    </location>
</feature>
<evidence type="ECO:0000313" key="3">
    <source>
        <dbReference type="EMBL" id="GAC29702.1"/>
    </source>
</evidence>
<dbReference type="OrthoDB" id="8558695at2"/>
<dbReference type="NCBIfam" id="TIGR02595">
    <property type="entry name" value="PEP_CTERM"/>
    <property type="match status" value="1"/>
</dbReference>
<protein>
    <submittedName>
        <fullName evidence="3">PEP-CTERM putative exosortase interaction domain protein</fullName>
    </submittedName>
</protein>
<organism evidence="3 4">
    <name type="scientific">Brumicola pallidula DSM 14239 = ACAM 615</name>
    <dbReference type="NCBI Taxonomy" id="1121922"/>
    <lineage>
        <taxon>Bacteria</taxon>
        <taxon>Pseudomonadati</taxon>
        <taxon>Pseudomonadota</taxon>
        <taxon>Gammaproteobacteria</taxon>
        <taxon>Alteromonadales</taxon>
        <taxon>Alteromonadaceae</taxon>
        <taxon>Brumicola</taxon>
    </lineage>
</organism>
<keyword evidence="4" id="KW-1185">Reference proteome</keyword>
<feature type="domain" description="Ice-binding protein C-terminal" evidence="2">
    <location>
        <begin position="176"/>
        <end position="197"/>
    </location>
</feature>
<evidence type="ECO:0000256" key="1">
    <source>
        <dbReference type="SAM" id="Phobius"/>
    </source>
</evidence>